<proteinExistence type="predicted"/>
<name>A0A9D2ENI9_9FIRM</name>
<dbReference type="Proteomes" id="UP000824049">
    <property type="component" value="Unassembled WGS sequence"/>
</dbReference>
<reference evidence="1" key="1">
    <citation type="journal article" date="2021" name="PeerJ">
        <title>Extensive microbial diversity within the chicken gut microbiome revealed by metagenomics and culture.</title>
        <authorList>
            <person name="Gilroy R."/>
            <person name="Ravi A."/>
            <person name="Getino M."/>
            <person name="Pursley I."/>
            <person name="Horton D.L."/>
            <person name="Alikhan N.F."/>
            <person name="Baker D."/>
            <person name="Gharbi K."/>
            <person name="Hall N."/>
            <person name="Watson M."/>
            <person name="Adriaenssens E.M."/>
            <person name="Foster-Nyarko E."/>
            <person name="Jarju S."/>
            <person name="Secka A."/>
            <person name="Antonio M."/>
            <person name="Oren A."/>
            <person name="Chaudhuri R.R."/>
            <person name="La Ragione R."/>
            <person name="Hildebrand F."/>
            <person name="Pallen M.J."/>
        </authorList>
    </citation>
    <scope>NUCLEOTIDE SEQUENCE</scope>
    <source>
        <strain evidence="1">CHK179-28034</strain>
    </source>
</reference>
<accession>A0A9D2ENI9</accession>
<comment type="caution">
    <text evidence="1">The sequence shown here is derived from an EMBL/GenBank/DDBJ whole genome shotgun (WGS) entry which is preliminary data.</text>
</comment>
<evidence type="ECO:0000313" key="1">
    <source>
        <dbReference type="EMBL" id="HIZ40752.1"/>
    </source>
</evidence>
<organism evidence="1 2">
    <name type="scientific">Candidatus Anaerobutyricum stercoris</name>
    <dbReference type="NCBI Taxonomy" id="2838457"/>
    <lineage>
        <taxon>Bacteria</taxon>
        <taxon>Bacillati</taxon>
        <taxon>Bacillota</taxon>
        <taxon>Clostridia</taxon>
        <taxon>Lachnospirales</taxon>
        <taxon>Lachnospiraceae</taxon>
        <taxon>Anaerobutyricum</taxon>
    </lineage>
</organism>
<gene>
    <name evidence="1" type="ORF">H9968_12705</name>
</gene>
<dbReference type="EMBL" id="DXBR01000114">
    <property type="protein sequence ID" value="HIZ40752.1"/>
    <property type="molecule type" value="Genomic_DNA"/>
</dbReference>
<dbReference type="AlphaFoldDB" id="A0A9D2ENI9"/>
<evidence type="ECO:0000313" key="2">
    <source>
        <dbReference type="Proteomes" id="UP000824049"/>
    </source>
</evidence>
<reference evidence="1" key="2">
    <citation type="submission" date="2021-04" db="EMBL/GenBank/DDBJ databases">
        <authorList>
            <person name="Gilroy R."/>
        </authorList>
    </citation>
    <scope>NUCLEOTIDE SEQUENCE</scope>
    <source>
        <strain evidence="1">CHK179-28034</strain>
    </source>
</reference>
<protein>
    <submittedName>
        <fullName evidence="1">Uncharacterized protein</fullName>
    </submittedName>
</protein>
<sequence length="138" mass="16491">MRKKILIRIFIFIFLFGISYAPPLQTEAAKSIYYPGQYEKTIHGKTYYFSMNKYTSFETKMIGNFYIFRGQKRLDAFDYNRHGEIYRTKKNTYVYTTKKGKLTFKIKKKKMIVKQKGKILSGINLSGTYKLVQRYMHP</sequence>